<evidence type="ECO:0000313" key="1">
    <source>
        <dbReference type="EMBL" id="CDZ25003.1"/>
    </source>
</evidence>
<dbReference type="PATRIC" id="fig|29343.3.peg.2001"/>
<accession>A0A078KRI8</accession>
<organism evidence="1 2">
    <name type="scientific">[Clostridium] cellulosi</name>
    <dbReference type="NCBI Taxonomy" id="29343"/>
    <lineage>
        <taxon>Bacteria</taxon>
        <taxon>Bacillati</taxon>
        <taxon>Bacillota</taxon>
        <taxon>Clostridia</taxon>
        <taxon>Eubacteriales</taxon>
        <taxon>Oscillospiraceae</taxon>
        <taxon>Oscillospiraceae incertae sedis</taxon>
    </lineage>
</organism>
<name>A0A078KRI8_9FIRM</name>
<dbReference type="Proteomes" id="UP000032431">
    <property type="component" value="Chromosome I"/>
</dbReference>
<protein>
    <submittedName>
        <fullName evidence="1">Putative membrane protein</fullName>
    </submittedName>
</protein>
<dbReference type="KEGG" id="ccel:CCDG5_1908"/>
<dbReference type="STRING" id="29343.CCDG5_1908"/>
<gene>
    <name evidence="1" type="ORF">CCDG5_1908</name>
</gene>
<proteinExistence type="predicted"/>
<sequence length="64" mass="6296">MSSEVYISPVVAGPSPDISNDTNKCVVGQNCSTGFATIVIVGGGVLVAVAVYCPPAVVVATVAT</sequence>
<dbReference type="AlphaFoldDB" id="A0A078KRI8"/>
<evidence type="ECO:0000313" key="2">
    <source>
        <dbReference type="Proteomes" id="UP000032431"/>
    </source>
</evidence>
<dbReference type="HOGENOM" id="CLU_2859737_0_0_9"/>
<keyword evidence="2" id="KW-1185">Reference proteome</keyword>
<reference evidence="2" key="1">
    <citation type="submission" date="2014-07" db="EMBL/GenBank/DDBJ databases">
        <authorList>
            <person name="Wibberg D."/>
        </authorList>
    </citation>
    <scope>NUCLEOTIDE SEQUENCE [LARGE SCALE GENOMIC DNA]</scope>
    <source>
        <strain evidence="2">DG5</strain>
    </source>
</reference>
<dbReference type="EMBL" id="LM995447">
    <property type="protein sequence ID" value="CDZ25003.1"/>
    <property type="molecule type" value="Genomic_DNA"/>
</dbReference>